<protein>
    <submittedName>
        <fullName evidence="3">ATP-binding protein</fullName>
    </submittedName>
</protein>
<feature type="domain" description="vWA-MoxR associated protein N-terminal HTH" evidence="2">
    <location>
        <begin position="12"/>
        <end position="93"/>
    </location>
</feature>
<dbReference type="RefSeq" id="WP_102183600.1">
    <property type="nucleotide sequence ID" value="NZ_NMQE01000900.1"/>
</dbReference>
<dbReference type="AlphaFoldDB" id="A0A2N6L565"/>
<dbReference type="InterPro" id="IPR058651">
    <property type="entry name" value="HTH_VMAP-M9"/>
</dbReference>
<organism evidence="3 4">
    <name type="scientific">Fischerella thermalis CCMEE 5318</name>
    <dbReference type="NCBI Taxonomy" id="2019666"/>
    <lineage>
        <taxon>Bacteria</taxon>
        <taxon>Bacillati</taxon>
        <taxon>Cyanobacteriota</taxon>
        <taxon>Cyanophyceae</taxon>
        <taxon>Nostocales</taxon>
        <taxon>Hapalosiphonaceae</taxon>
        <taxon>Fischerella</taxon>
    </lineage>
</organism>
<keyword evidence="3" id="KW-0547">Nucleotide-binding</keyword>
<dbReference type="InterPro" id="IPR002182">
    <property type="entry name" value="NB-ARC"/>
</dbReference>
<name>A0A2N6L565_9CYAN</name>
<reference evidence="3 4" key="1">
    <citation type="submission" date="2017-07" db="EMBL/GenBank/DDBJ databases">
        <title>Genomes of Fischerella (Mastigocladus) sp. strains.</title>
        <authorList>
            <person name="Miller S.R."/>
        </authorList>
    </citation>
    <scope>NUCLEOTIDE SEQUENCE [LARGE SCALE GENOMIC DNA]</scope>
    <source>
        <strain evidence="3 4">CCMEE 5318</strain>
    </source>
</reference>
<dbReference type="GO" id="GO:0043531">
    <property type="term" value="F:ADP binding"/>
    <property type="evidence" value="ECO:0007669"/>
    <property type="project" value="InterPro"/>
</dbReference>
<comment type="caution">
    <text evidence="3">The sequence shown here is derived from an EMBL/GenBank/DDBJ whole genome shotgun (WGS) entry which is preliminary data.</text>
</comment>
<accession>A0A2N6L565</accession>
<evidence type="ECO:0000313" key="4">
    <source>
        <dbReference type="Proteomes" id="UP000235081"/>
    </source>
</evidence>
<feature type="domain" description="NB-ARC" evidence="1">
    <location>
        <begin position="132"/>
        <end position="262"/>
    </location>
</feature>
<dbReference type="InterPro" id="IPR027417">
    <property type="entry name" value="P-loop_NTPase"/>
</dbReference>
<dbReference type="GO" id="GO:0005524">
    <property type="term" value="F:ATP binding"/>
    <property type="evidence" value="ECO:0007669"/>
    <property type="project" value="UniProtKB-KW"/>
</dbReference>
<evidence type="ECO:0000259" key="2">
    <source>
        <dbReference type="Pfam" id="PF26355"/>
    </source>
</evidence>
<evidence type="ECO:0000259" key="1">
    <source>
        <dbReference type="Pfam" id="PF00931"/>
    </source>
</evidence>
<evidence type="ECO:0000313" key="3">
    <source>
        <dbReference type="EMBL" id="PMB16296.1"/>
    </source>
</evidence>
<proteinExistence type="predicted"/>
<gene>
    <name evidence="3" type="ORF">CEN46_25040</name>
</gene>
<dbReference type="Pfam" id="PF00931">
    <property type="entry name" value="NB-ARC"/>
    <property type="match status" value="1"/>
</dbReference>
<sequence>MNNMQEDPELMKAIKFVDELTLSLKGRHLSEPEIAVICGGWYGQSYGEMARRSTYAEKYLQHTVAPDLWELLSEVLGNGGRVWKKNLREFLEKLVQQGTRKILVRLLGEPPVVSCFYGREAELALLKAAIIQKRLVYVFGEPGIGKSALVAKLLTTEISQEFDLLIWKSVAHSPSIEELAASLHKMLNSPRQSQHASQDNRLSPEQTSVSSLKAQLRERSCLLILDGLVEANYKQRIEYIRFLVSLIEELDEIRLILTSRESLTEINALSNSRPVSSIQIEGLDVRAGIQIFRDKGLKIEQESAQIVELIRHYRGNPLELESVANRINYLFGGDLNKFWEYKTTFISEYLQNVLHEIFAQPDLLSSLQKEILIYVAEKLSKKTESIKFSDLLDFFVKNLGASASKLITALEDLERRQLIKVIKDSLKSEAYYTLAPGVKKYVLSDPLRLVHQEPNT</sequence>
<dbReference type="EMBL" id="NMQE01000900">
    <property type="protein sequence ID" value="PMB16296.1"/>
    <property type="molecule type" value="Genomic_DNA"/>
</dbReference>
<dbReference type="Pfam" id="PF26355">
    <property type="entry name" value="HTH_VMAP-M9"/>
    <property type="match status" value="1"/>
</dbReference>
<keyword evidence="3" id="KW-0067">ATP-binding</keyword>
<dbReference type="Proteomes" id="UP000235081">
    <property type="component" value="Unassembled WGS sequence"/>
</dbReference>
<dbReference type="Gene3D" id="3.40.50.300">
    <property type="entry name" value="P-loop containing nucleotide triphosphate hydrolases"/>
    <property type="match status" value="1"/>
</dbReference>
<dbReference type="SUPFAM" id="SSF52540">
    <property type="entry name" value="P-loop containing nucleoside triphosphate hydrolases"/>
    <property type="match status" value="1"/>
</dbReference>